<dbReference type="PRINTS" id="PR00081">
    <property type="entry name" value="GDHRDH"/>
</dbReference>
<dbReference type="InterPro" id="IPR020904">
    <property type="entry name" value="Sc_DH/Rdtase_CS"/>
</dbReference>
<dbReference type="FunFam" id="3.40.50.720:FF:000173">
    <property type="entry name" value="3-oxoacyl-[acyl-carrier protein] reductase"/>
    <property type="match status" value="1"/>
</dbReference>
<dbReference type="SUPFAM" id="SSF51735">
    <property type="entry name" value="NAD(P)-binding Rossmann-fold domains"/>
    <property type="match status" value="1"/>
</dbReference>
<dbReference type="PROSITE" id="PS00061">
    <property type="entry name" value="ADH_SHORT"/>
    <property type="match status" value="1"/>
</dbReference>
<name>A0A3B0QZH2_9ZZZZ</name>
<dbReference type="PRINTS" id="PR00080">
    <property type="entry name" value="SDRFAMILY"/>
</dbReference>
<accession>A0A3B0QZH2</accession>
<evidence type="ECO:0000256" key="1">
    <source>
        <dbReference type="ARBA" id="ARBA00006484"/>
    </source>
</evidence>
<dbReference type="GO" id="GO:0004316">
    <property type="term" value="F:3-oxoacyl-[acyl-carrier-protein] reductase (NADPH) activity"/>
    <property type="evidence" value="ECO:0007669"/>
    <property type="project" value="UniProtKB-EC"/>
</dbReference>
<dbReference type="Pfam" id="PF13561">
    <property type="entry name" value="adh_short_C2"/>
    <property type="match status" value="1"/>
</dbReference>
<keyword evidence="2 4" id="KW-0560">Oxidoreductase</keyword>
<dbReference type="InterPro" id="IPR002347">
    <property type="entry name" value="SDR_fam"/>
</dbReference>
<dbReference type="SMART" id="SM00822">
    <property type="entry name" value="PKS_KR"/>
    <property type="match status" value="1"/>
</dbReference>
<protein>
    <submittedName>
        <fullName evidence="4">3-oxoacyl-[acyl-carrier protein] reductase</fullName>
        <ecNumber evidence="4">1.1.1.100</ecNumber>
    </submittedName>
</protein>
<dbReference type="PANTHER" id="PTHR42879">
    <property type="entry name" value="3-OXOACYL-(ACYL-CARRIER-PROTEIN) REDUCTASE"/>
    <property type="match status" value="1"/>
</dbReference>
<feature type="domain" description="Ketoreductase" evidence="3">
    <location>
        <begin position="4"/>
        <end position="179"/>
    </location>
</feature>
<dbReference type="InterPro" id="IPR057326">
    <property type="entry name" value="KR_dom"/>
</dbReference>
<sequence>MDKQISIITGAAKGIGKAIAQRMVHDNYMTILVDVDKKNGAALAKELGNSAKFIVCDISNEKEVNQLFKTVIEIYKGIDVVVNNAGIIDDNVIWKMPVKNFDKVIEVNLRGTWLMCKAAGIAMREQKRGRIINIASRAWLGNRGQSNYSASKAGIVGLTRVLALELGKYGVFVNAIAPGLIDTPLTQKLSKDIQENLIQTQPIKAIGKPEDIANTVSFLSNENTKYITGQIIYVDGGKSIGAGI</sequence>
<gene>
    <name evidence="4" type="ORF">MNBD_BACTEROID02-1983</name>
</gene>
<organism evidence="4">
    <name type="scientific">hydrothermal vent metagenome</name>
    <dbReference type="NCBI Taxonomy" id="652676"/>
    <lineage>
        <taxon>unclassified sequences</taxon>
        <taxon>metagenomes</taxon>
        <taxon>ecological metagenomes</taxon>
    </lineage>
</organism>
<dbReference type="GO" id="GO:0032787">
    <property type="term" value="P:monocarboxylic acid metabolic process"/>
    <property type="evidence" value="ECO:0007669"/>
    <property type="project" value="UniProtKB-ARBA"/>
</dbReference>
<proteinExistence type="inferred from homology"/>
<dbReference type="PANTHER" id="PTHR42879:SF2">
    <property type="entry name" value="3-OXOACYL-[ACYL-CARRIER-PROTEIN] REDUCTASE FABG"/>
    <property type="match status" value="1"/>
</dbReference>
<evidence type="ECO:0000313" key="4">
    <source>
        <dbReference type="EMBL" id="VAV84877.1"/>
    </source>
</evidence>
<evidence type="ECO:0000259" key="3">
    <source>
        <dbReference type="SMART" id="SM00822"/>
    </source>
</evidence>
<dbReference type="InterPro" id="IPR036291">
    <property type="entry name" value="NAD(P)-bd_dom_sf"/>
</dbReference>
<reference evidence="4" key="1">
    <citation type="submission" date="2018-06" db="EMBL/GenBank/DDBJ databases">
        <authorList>
            <person name="Zhirakovskaya E."/>
        </authorList>
    </citation>
    <scope>NUCLEOTIDE SEQUENCE</scope>
</reference>
<dbReference type="InterPro" id="IPR050259">
    <property type="entry name" value="SDR"/>
</dbReference>
<dbReference type="EMBL" id="UOEB01000189">
    <property type="protein sequence ID" value="VAV84877.1"/>
    <property type="molecule type" value="Genomic_DNA"/>
</dbReference>
<dbReference type="Gene3D" id="3.40.50.720">
    <property type="entry name" value="NAD(P)-binding Rossmann-like Domain"/>
    <property type="match status" value="1"/>
</dbReference>
<dbReference type="AlphaFoldDB" id="A0A3B0QZH2"/>
<evidence type="ECO:0000256" key="2">
    <source>
        <dbReference type="ARBA" id="ARBA00023002"/>
    </source>
</evidence>
<dbReference type="EC" id="1.1.1.100" evidence="4"/>
<comment type="similarity">
    <text evidence="1">Belongs to the short-chain dehydrogenases/reductases (SDR) family.</text>
</comment>